<dbReference type="InterPro" id="IPR015943">
    <property type="entry name" value="WD40/YVTN_repeat-like_dom_sf"/>
</dbReference>
<dbReference type="PANTHER" id="PTHR19879:SF9">
    <property type="entry name" value="TRANSCRIPTION INITIATION FACTOR TFIID SUBUNIT 5"/>
    <property type="match status" value="1"/>
</dbReference>
<name>A0A2N5IVT9_9BIFI</name>
<gene>
    <name evidence="5" type="ORF">Uis4E_2139</name>
</gene>
<organism evidence="5 6">
    <name type="scientific">Bifidobacterium parmae</name>
    <dbReference type="NCBI Taxonomy" id="361854"/>
    <lineage>
        <taxon>Bacteria</taxon>
        <taxon>Bacillati</taxon>
        <taxon>Actinomycetota</taxon>
        <taxon>Actinomycetes</taxon>
        <taxon>Bifidobacteriales</taxon>
        <taxon>Bifidobacteriaceae</taxon>
        <taxon>Bifidobacterium</taxon>
    </lineage>
</organism>
<evidence type="ECO:0000256" key="2">
    <source>
        <dbReference type="SAM" id="MobiDB-lite"/>
    </source>
</evidence>
<dbReference type="InterPro" id="IPR001680">
    <property type="entry name" value="WD40_rpt"/>
</dbReference>
<feature type="region of interest" description="Disordered" evidence="2">
    <location>
        <begin position="152"/>
        <end position="173"/>
    </location>
</feature>
<dbReference type="Gene3D" id="3.40.50.10140">
    <property type="entry name" value="Toll/interleukin-1 receptor homology (TIR) domain"/>
    <property type="match status" value="1"/>
</dbReference>
<dbReference type="SMART" id="SM00320">
    <property type="entry name" value="WD40"/>
    <property type="match status" value="4"/>
</dbReference>
<dbReference type="SUPFAM" id="SSF82171">
    <property type="entry name" value="DPP6 N-terminal domain-like"/>
    <property type="match status" value="1"/>
</dbReference>
<keyword evidence="6" id="KW-1185">Reference proteome</keyword>
<reference evidence="5 6" key="1">
    <citation type="submission" date="2017-07" db="EMBL/GenBank/DDBJ databases">
        <title>Bifidobacterium novel species.</title>
        <authorList>
            <person name="Lugli G.A."/>
            <person name="Milani C."/>
            <person name="Duranti S."/>
            <person name="Mangifesta M."/>
        </authorList>
    </citation>
    <scope>NUCLEOTIDE SEQUENCE [LARGE SCALE GENOMIC DNA]</scope>
    <source>
        <strain evidence="5 6">77</strain>
    </source>
</reference>
<evidence type="ECO:0000313" key="5">
    <source>
        <dbReference type="EMBL" id="PLS26082.1"/>
    </source>
</evidence>
<dbReference type="Gene3D" id="2.130.10.10">
    <property type="entry name" value="YVTN repeat-like/Quinoprotein amine dehydrogenase"/>
    <property type="match status" value="2"/>
</dbReference>
<dbReference type="Pfam" id="PF13676">
    <property type="entry name" value="TIR_2"/>
    <property type="match status" value="1"/>
</dbReference>
<sequence>MGYVFVSYSRRQSAAADTLIDWMERNGIAVWKDTASMPAGVAWRRQVTEAIRGADLVVMCVSRLWYGSRACRDEEHWAAHYHRPQVRIPVDEGRFDPARAVAAIQAAWAAVTPEDRLAGELETAAGDWANRGGRSRDLARGRALKAYRRAFGGSARGPRGSRQGTRGGGAATAAPRPITSVAARYLTQSIRRGVILRVLAALAAIAIVCAGVSGVTFATRMRQIDAANTQANEESRRWDALRDALDESPYKAMETVLAQPHDAATMRGSMFVATMRMVLAAHVPDDYGDATDPRFSGYDFPDALDTRRPDALADAGVSAATIAKTRGYAVSPDGLEVAALGGADVRILDARRGDTLMTLTGANLTKVTSMAWSEDGSALAVRSSDGKATVWKVRAGTTIVKNTGSWFMDGAALGGVGGASGNGSRAALLARDGRVTLVDTAKGRVVSDAVRVPVDVGVAIATAPDATDTAVVAGTKDGNTVLYRVAFGGDASGADGAGGAGDAGDAGDAGKATRIEVPDGCAPGAIAVLPGGREIAIGCGAQIDVIGMRGGGPSRTIVNDAGADVTALRADGEGRLFVGFDGGTLAVVEAGSSTLIRPDAAASDVGSVGICLGGTARAVAVSGSKALFVGDGTPAQLCSRGVSRSRTGDGGANGVDAARRDKDPWTMHIGMTDFASLTDAHQSRAVAAAPDGSAFAAGLSDGSVMFARYDMQPGPLVREIPGEVRVVVYAPDGKRVVAATRDGVIYTVVAPDAGEYEGATLRRQVQERLDRARKLGLAR</sequence>
<feature type="transmembrane region" description="Helical" evidence="3">
    <location>
        <begin position="194"/>
        <end position="218"/>
    </location>
</feature>
<evidence type="ECO:0000313" key="6">
    <source>
        <dbReference type="Proteomes" id="UP000235034"/>
    </source>
</evidence>
<feature type="repeat" description="WD" evidence="1">
    <location>
        <begin position="360"/>
        <end position="401"/>
    </location>
</feature>
<dbReference type="RefSeq" id="WP_165784970.1">
    <property type="nucleotide sequence ID" value="NZ_NMWT01000032.1"/>
</dbReference>
<dbReference type="SUPFAM" id="SSF52200">
    <property type="entry name" value="Toll/Interleukin receptor TIR domain"/>
    <property type="match status" value="1"/>
</dbReference>
<evidence type="ECO:0000256" key="1">
    <source>
        <dbReference type="PROSITE-ProRule" id="PRU00221"/>
    </source>
</evidence>
<evidence type="ECO:0000256" key="3">
    <source>
        <dbReference type="SAM" id="Phobius"/>
    </source>
</evidence>
<dbReference type="InterPro" id="IPR035897">
    <property type="entry name" value="Toll_tir_struct_dom_sf"/>
</dbReference>
<keyword evidence="1" id="KW-0853">WD repeat</keyword>
<dbReference type="GO" id="GO:0007165">
    <property type="term" value="P:signal transduction"/>
    <property type="evidence" value="ECO:0007669"/>
    <property type="project" value="InterPro"/>
</dbReference>
<keyword evidence="3" id="KW-1133">Transmembrane helix</keyword>
<proteinExistence type="predicted"/>
<feature type="domain" description="TIR" evidence="4">
    <location>
        <begin position="4"/>
        <end position="89"/>
    </location>
</feature>
<keyword evidence="3" id="KW-0472">Membrane</keyword>
<dbReference type="Pfam" id="PF00400">
    <property type="entry name" value="WD40"/>
    <property type="match status" value="1"/>
</dbReference>
<dbReference type="PROSITE" id="PS50082">
    <property type="entry name" value="WD_REPEATS_2"/>
    <property type="match status" value="1"/>
</dbReference>
<dbReference type="AlphaFoldDB" id="A0A2N5IVT9"/>
<dbReference type="EMBL" id="NMWT01000032">
    <property type="protein sequence ID" value="PLS26082.1"/>
    <property type="molecule type" value="Genomic_DNA"/>
</dbReference>
<accession>A0A2N5IVT9</accession>
<dbReference type="PANTHER" id="PTHR19879">
    <property type="entry name" value="TRANSCRIPTION INITIATION FACTOR TFIID"/>
    <property type="match status" value="1"/>
</dbReference>
<comment type="caution">
    <text evidence="5">The sequence shown here is derived from an EMBL/GenBank/DDBJ whole genome shotgun (WGS) entry which is preliminary data.</text>
</comment>
<dbReference type="Proteomes" id="UP000235034">
    <property type="component" value="Unassembled WGS sequence"/>
</dbReference>
<evidence type="ECO:0000259" key="4">
    <source>
        <dbReference type="Pfam" id="PF13676"/>
    </source>
</evidence>
<protein>
    <submittedName>
        <fullName evidence="5">Calmodulin-like 3-like protein</fullName>
    </submittedName>
</protein>
<dbReference type="InterPro" id="IPR000157">
    <property type="entry name" value="TIR_dom"/>
</dbReference>
<feature type="region of interest" description="Disordered" evidence="2">
    <location>
        <begin position="641"/>
        <end position="661"/>
    </location>
</feature>
<keyword evidence="3" id="KW-0812">Transmembrane</keyword>